<feature type="compositionally biased region" description="Acidic residues" evidence="1">
    <location>
        <begin position="430"/>
        <end position="442"/>
    </location>
</feature>
<dbReference type="AlphaFoldDB" id="A0A2T7P7Q0"/>
<protein>
    <recommendedName>
        <fullName evidence="2">BZIP domain-containing protein</fullName>
    </recommendedName>
</protein>
<feature type="region of interest" description="Disordered" evidence="1">
    <location>
        <begin position="351"/>
        <end position="385"/>
    </location>
</feature>
<reference evidence="3 4" key="1">
    <citation type="submission" date="2018-04" db="EMBL/GenBank/DDBJ databases">
        <title>The genome of golden apple snail Pomacea canaliculata provides insight into stress tolerance and invasive adaptation.</title>
        <authorList>
            <person name="Liu C."/>
            <person name="Liu B."/>
            <person name="Ren Y."/>
            <person name="Zhang Y."/>
            <person name="Wang H."/>
            <person name="Li S."/>
            <person name="Jiang F."/>
            <person name="Yin L."/>
            <person name="Zhang G."/>
            <person name="Qian W."/>
            <person name="Fan W."/>
        </authorList>
    </citation>
    <scope>NUCLEOTIDE SEQUENCE [LARGE SCALE GENOMIC DNA]</scope>
    <source>
        <strain evidence="3">SZHN2017</strain>
        <tissue evidence="3">Muscle</tissue>
    </source>
</reference>
<evidence type="ECO:0000313" key="3">
    <source>
        <dbReference type="EMBL" id="PVD29416.1"/>
    </source>
</evidence>
<dbReference type="GO" id="GO:0006986">
    <property type="term" value="P:response to unfolded protein"/>
    <property type="evidence" value="ECO:0007669"/>
    <property type="project" value="InterPro"/>
</dbReference>
<proteinExistence type="predicted"/>
<evidence type="ECO:0000313" key="4">
    <source>
        <dbReference type="Proteomes" id="UP000245119"/>
    </source>
</evidence>
<dbReference type="PANTHER" id="PTHR21552:SF2">
    <property type="entry name" value="CREB3 REGULATORY FACTOR"/>
    <property type="match status" value="1"/>
</dbReference>
<dbReference type="GO" id="GO:0000981">
    <property type="term" value="F:DNA-binding transcription factor activity, RNA polymerase II-specific"/>
    <property type="evidence" value="ECO:0007669"/>
    <property type="project" value="TreeGrafter"/>
</dbReference>
<dbReference type="OrthoDB" id="8931646at2759"/>
<feature type="region of interest" description="Disordered" evidence="1">
    <location>
        <begin position="233"/>
        <end position="275"/>
    </location>
</feature>
<gene>
    <name evidence="3" type="ORF">C0Q70_08667</name>
</gene>
<dbReference type="STRING" id="400727.A0A2T7P7Q0"/>
<dbReference type="InterPro" id="IPR039165">
    <property type="entry name" value="CREBRF"/>
</dbReference>
<evidence type="ECO:0000259" key="2">
    <source>
        <dbReference type="PROSITE" id="PS00036"/>
    </source>
</evidence>
<dbReference type="Proteomes" id="UP000245119">
    <property type="component" value="Linkage Group LG5"/>
</dbReference>
<sequence length="676" mass="74867">MPPFHPFRGTENLGKANSGSTTPRKLDLKNRPRSYCNTRFGPSFTVKDTAAALDIPNQFARRGGHFHHPFCVPMTLSSDQTKSKGTMEYVPSPESFYSPESAPCNDFAAFAASPNSLYMYDQERWDMQNTLNANIFCGQSCGNSEAVSLPDAEFDLEPQYEQSNNLETYFINSPVTNATVVGPLGQATVTHPEKPPSESLLSTEKSEMRGGPTLAQLNMDPLLLEDIVSLISNDDDDLDNQSPETHQQQPQQQQTLNVKTENSTQSLRTDHRGNTFMTLTPVPKSLTATFTSQVPAASATQMYPSQSSIRQNIAVITPVSTSDIKSEPVDPDDKSCLHKLLTQGPTGKLAGALSAQASASPASNRQVMPVVGHKRAPPLKVKSESVEEKWKEIEKFIHNPETSKKRRRTVSGSSESSMDEDLASSGYADYMDDDSSDAESDISDTPLQESLTELAKKSKQYFWQYNVQSKGPKGTRLKLSMTDEDPHKPAKFEDPVFDATNTTLVGIRHGGKARKGDGNEVTPNPKKLFHIGQQLYKLNRQINSFQSTSDLPASVRNKSRKEKNKLASRACRLKKKAQHEANKVKLFGLNCEQNQLLKIGSMIWPSLKERAQLCLQNGIHHKDNHESLTEKLRSLIEAHHKFVIAGNTTDFVNEVIEKVEEGDMTGGLPIADRSRK</sequence>
<feature type="region of interest" description="Disordered" evidence="1">
    <location>
        <begin position="1"/>
        <end position="33"/>
    </location>
</feature>
<dbReference type="GO" id="GO:0005634">
    <property type="term" value="C:nucleus"/>
    <property type="evidence" value="ECO:0007669"/>
    <property type="project" value="TreeGrafter"/>
</dbReference>
<evidence type="ECO:0000256" key="1">
    <source>
        <dbReference type="SAM" id="MobiDB-lite"/>
    </source>
</evidence>
<dbReference type="InterPro" id="IPR004827">
    <property type="entry name" value="bZIP"/>
</dbReference>
<name>A0A2T7P7Q0_POMCA</name>
<organism evidence="3 4">
    <name type="scientific">Pomacea canaliculata</name>
    <name type="common">Golden apple snail</name>
    <dbReference type="NCBI Taxonomy" id="400727"/>
    <lineage>
        <taxon>Eukaryota</taxon>
        <taxon>Metazoa</taxon>
        <taxon>Spiralia</taxon>
        <taxon>Lophotrochozoa</taxon>
        <taxon>Mollusca</taxon>
        <taxon>Gastropoda</taxon>
        <taxon>Caenogastropoda</taxon>
        <taxon>Architaenioglossa</taxon>
        <taxon>Ampullarioidea</taxon>
        <taxon>Ampullariidae</taxon>
        <taxon>Pomacea</taxon>
    </lineage>
</organism>
<dbReference type="PROSITE" id="PS00036">
    <property type="entry name" value="BZIP_BASIC"/>
    <property type="match status" value="1"/>
</dbReference>
<feature type="region of interest" description="Disordered" evidence="1">
    <location>
        <begin position="401"/>
        <end position="445"/>
    </location>
</feature>
<dbReference type="EMBL" id="PZQS01000005">
    <property type="protein sequence ID" value="PVD29416.1"/>
    <property type="molecule type" value="Genomic_DNA"/>
</dbReference>
<keyword evidence="4" id="KW-1185">Reference proteome</keyword>
<dbReference type="CDD" id="cd14809">
    <property type="entry name" value="bZIP_AUREO-like"/>
    <property type="match status" value="1"/>
</dbReference>
<accession>A0A2T7P7Q0</accession>
<dbReference type="PANTHER" id="PTHR21552">
    <property type="entry name" value="ADULT RETINA PROTEIN"/>
    <property type="match status" value="1"/>
</dbReference>
<feature type="region of interest" description="Disordered" evidence="1">
    <location>
        <begin position="186"/>
        <end position="214"/>
    </location>
</feature>
<dbReference type="GO" id="GO:0000977">
    <property type="term" value="F:RNA polymerase II transcription regulatory region sequence-specific DNA binding"/>
    <property type="evidence" value="ECO:0007669"/>
    <property type="project" value="TreeGrafter"/>
</dbReference>
<feature type="domain" description="BZIP" evidence="2">
    <location>
        <begin position="560"/>
        <end position="574"/>
    </location>
</feature>
<feature type="compositionally biased region" description="Polar residues" evidence="1">
    <location>
        <begin position="255"/>
        <end position="267"/>
    </location>
</feature>
<feature type="compositionally biased region" description="Low complexity" evidence="1">
    <location>
        <begin position="351"/>
        <end position="363"/>
    </location>
</feature>
<comment type="caution">
    <text evidence="3">The sequence shown here is derived from an EMBL/GenBank/DDBJ whole genome shotgun (WGS) entry which is preliminary data.</text>
</comment>